<keyword evidence="5" id="KW-0874">Quinone</keyword>
<proteinExistence type="inferred from homology"/>
<dbReference type="HAMAP" id="MF_00445">
    <property type="entry name" value="NDH1_NuoN_1"/>
    <property type="match status" value="1"/>
</dbReference>
<dbReference type="EMBL" id="SWBO01000003">
    <property type="protein sequence ID" value="TKC01936.1"/>
    <property type="molecule type" value="Genomic_DNA"/>
</dbReference>
<feature type="transmembrane region" description="Helical" evidence="5">
    <location>
        <begin position="29"/>
        <end position="48"/>
    </location>
</feature>
<dbReference type="GO" id="GO:0042773">
    <property type="term" value="P:ATP synthesis coupled electron transport"/>
    <property type="evidence" value="ECO:0007669"/>
    <property type="project" value="InterPro"/>
</dbReference>
<sequence>MNIIITIVIAAFLVLYAGLFKAKKALLPLTLVGLLVALGFAVASWNNSTIYFGMMKMDNFALAFSAISIVGTFFIFLLTQKYFAEGSENIAEYFTLILFALSGIVIMVSYQNLSMLFIGLEIMSVSLYILAGIRKLNFASNEASLKYFLMGAFSTGFLLFGITLIYGATGSFDIDVIQQYLVNNVKAVSPLFYPGIILIMIGLCFKVGAAPFHFWTPDVYEGSPSLITAFMSTVVKTAGFAAFLRLFAGAFEPLHDFWTPALMVIVIITLCVGNITALYQKNFKRMLAYSSISHAGYMLFSLVVLTANSASNVLVYAAAYTFASIIAFAVLILVKQKTGSDSIDSFNGLGKRNPLAAFALTVAMLSLAGIPLTAGFIGKYVMFLNVMENYQVALVTIAILNALIGFYYYFKVIIAVWFKEGHDVQLDVPLQYKIVLVVSVIVTLFLGVYPNLILNLI</sequence>
<keyword evidence="2 5" id="KW-0812">Transmembrane</keyword>
<evidence type="ECO:0000256" key="4">
    <source>
        <dbReference type="ARBA" id="ARBA00023136"/>
    </source>
</evidence>
<keyword evidence="5" id="KW-0813">Transport</keyword>
<keyword evidence="9" id="KW-1185">Reference proteome</keyword>
<organism evidence="8 9">
    <name type="scientific">Pedobacter cryotolerans</name>
    <dbReference type="NCBI Taxonomy" id="2571270"/>
    <lineage>
        <taxon>Bacteria</taxon>
        <taxon>Pseudomonadati</taxon>
        <taxon>Bacteroidota</taxon>
        <taxon>Sphingobacteriia</taxon>
        <taxon>Sphingobacteriales</taxon>
        <taxon>Sphingobacteriaceae</taxon>
        <taxon>Pedobacter</taxon>
    </lineage>
</organism>
<dbReference type="EC" id="7.1.1.-" evidence="5"/>
<comment type="subcellular location">
    <subcellularLocation>
        <location evidence="5">Cell membrane</location>
        <topology evidence="5">Multi-pass membrane protein</topology>
    </subcellularLocation>
    <subcellularLocation>
        <location evidence="1">Endomembrane system</location>
        <topology evidence="1">Multi-pass membrane protein</topology>
    </subcellularLocation>
    <subcellularLocation>
        <location evidence="6">Membrane</location>
        <topology evidence="6">Multi-pass membrane protein</topology>
    </subcellularLocation>
</comment>
<keyword evidence="5" id="KW-1003">Cell membrane</keyword>
<dbReference type="RefSeq" id="WP_136875784.1">
    <property type="nucleotide sequence ID" value="NZ_SWBO01000003.1"/>
</dbReference>
<keyword evidence="3 5" id="KW-1133">Transmembrane helix</keyword>
<feature type="transmembrane region" description="Helical" evidence="5">
    <location>
        <begin position="430"/>
        <end position="449"/>
    </location>
</feature>
<dbReference type="GO" id="GO:0048038">
    <property type="term" value="F:quinone binding"/>
    <property type="evidence" value="ECO:0007669"/>
    <property type="project" value="UniProtKB-KW"/>
</dbReference>
<evidence type="ECO:0000256" key="1">
    <source>
        <dbReference type="ARBA" id="ARBA00004127"/>
    </source>
</evidence>
<keyword evidence="4 5" id="KW-0472">Membrane</keyword>
<keyword evidence="5" id="KW-1278">Translocase</keyword>
<dbReference type="Proteomes" id="UP000310477">
    <property type="component" value="Unassembled WGS sequence"/>
</dbReference>
<dbReference type="OrthoDB" id="9811718at2"/>
<dbReference type="AlphaFoldDB" id="A0A4U1C749"/>
<protein>
    <recommendedName>
        <fullName evidence="5">NADH-quinone oxidoreductase subunit N</fullName>
        <ecNumber evidence="5">7.1.1.-</ecNumber>
    </recommendedName>
    <alternativeName>
        <fullName evidence="5">NADH dehydrogenase I subunit N</fullName>
    </alternativeName>
    <alternativeName>
        <fullName evidence="5">NDH-1 subunit N</fullName>
    </alternativeName>
</protein>
<evidence type="ECO:0000256" key="2">
    <source>
        <dbReference type="ARBA" id="ARBA00022692"/>
    </source>
</evidence>
<feature type="transmembrane region" description="Helical" evidence="5">
    <location>
        <begin position="145"/>
        <end position="166"/>
    </location>
</feature>
<evidence type="ECO:0000256" key="5">
    <source>
        <dbReference type="HAMAP-Rule" id="MF_00445"/>
    </source>
</evidence>
<feature type="transmembrane region" description="Helical" evidence="5">
    <location>
        <begin position="286"/>
        <end position="307"/>
    </location>
</feature>
<evidence type="ECO:0000313" key="8">
    <source>
        <dbReference type="EMBL" id="TKC01936.1"/>
    </source>
</evidence>
<dbReference type="InterPro" id="IPR010096">
    <property type="entry name" value="NADH-Q_OxRdtase_suN/2"/>
</dbReference>
<dbReference type="GO" id="GO:0012505">
    <property type="term" value="C:endomembrane system"/>
    <property type="evidence" value="ECO:0007669"/>
    <property type="project" value="UniProtKB-SubCell"/>
</dbReference>
<dbReference type="NCBIfam" id="TIGR01770">
    <property type="entry name" value="NDH_I_N"/>
    <property type="match status" value="1"/>
</dbReference>
<comment type="similarity">
    <text evidence="5">Belongs to the complex I subunit 2 family.</text>
</comment>
<dbReference type="PANTHER" id="PTHR22773">
    <property type="entry name" value="NADH DEHYDROGENASE"/>
    <property type="match status" value="1"/>
</dbReference>
<keyword evidence="5" id="KW-0520">NAD</keyword>
<feature type="transmembrane region" description="Helical" evidence="5">
    <location>
        <begin position="390"/>
        <end position="410"/>
    </location>
</feature>
<evidence type="ECO:0000313" key="9">
    <source>
        <dbReference type="Proteomes" id="UP000310477"/>
    </source>
</evidence>
<dbReference type="GO" id="GO:0050136">
    <property type="term" value="F:NADH dehydrogenase (quinone) (non-electrogenic) activity"/>
    <property type="evidence" value="ECO:0007669"/>
    <property type="project" value="UniProtKB-UniRule"/>
</dbReference>
<accession>A0A4U1C749</accession>
<name>A0A4U1C749_9SPHI</name>
<feature type="transmembrane region" description="Helical" evidence="5">
    <location>
        <begin position="257"/>
        <end position="279"/>
    </location>
</feature>
<feature type="transmembrane region" description="Helical" evidence="5">
    <location>
        <begin position="116"/>
        <end position="133"/>
    </location>
</feature>
<evidence type="ECO:0000256" key="3">
    <source>
        <dbReference type="ARBA" id="ARBA00022989"/>
    </source>
</evidence>
<comment type="catalytic activity">
    <reaction evidence="5">
        <text>a quinone + NADH + 5 H(+)(in) = a quinol + NAD(+) + 4 H(+)(out)</text>
        <dbReference type="Rhea" id="RHEA:57888"/>
        <dbReference type="ChEBI" id="CHEBI:15378"/>
        <dbReference type="ChEBI" id="CHEBI:24646"/>
        <dbReference type="ChEBI" id="CHEBI:57540"/>
        <dbReference type="ChEBI" id="CHEBI:57945"/>
        <dbReference type="ChEBI" id="CHEBI:132124"/>
    </reaction>
</comment>
<feature type="transmembrane region" description="Helical" evidence="5">
    <location>
        <begin position="60"/>
        <end position="78"/>
    </location>
</feature>
<comment type="caution">
    <text evidence="8">The sequence shown here is derived from an EMBL/GenBank/DDBJ whole genome shotgun (WGS) entry which is preliminary data.</text>
</comment>
<feature type="domain" description="NADH:quinone oxidoreductase/Mrp antiporter transmembrane" evidence="7">
    <location>
        <begin position="111"/>
        <end position="404"/>
    </location>
</feature>
<comment type="function">
    <text evidence="5">NDH-1 shuttles electrons from NADH, via FMN and iron-sulfur (Fe-S) centers, to quinones in the respiratory chain. The immediate electron acceptor for the enzyme in this species is believed to be a menaquinone. Couples the redox reaction to proton translocation (for every two electrons transferred, four hydrogen ions are translocated across the cytoplasmic membrane), and thus conserves the redox energy in a proton gradient.</text>
</comment>
<feature type="transmembrane region" description="Helical" evidence="5">
    <location>
        <begin position="191"/>
        <end position="214"/>
    </location>
</feature>
<feature type="transmembrane region" description="Helical" evidence="5">
    <location>
        <begin position="90"/>
        <end position="110"/>
    </location>
</feature>
<gene>
    <name evidence="5" type="primary">nuoN</name>
    <name evidence="8" type="ORF">FA045_06730</name>
</gene>
<dbReference type="GO" id="GO:0005886">
    <property type="term" value="C:plasma membrane"/>
    <property type="evidence" value="ECO:0007669"/>
    <property type="project" value="UniProtKB-SubCell"/>
</dbReference>
<evidence type="ECO:0000259" key="7">
    <source>
        <dbReference type="Pfam" id="PF00361"/>
    </source>
</evidence>
<dbReference type="GO" id="GO:0008137">
    <property type="term" value="F:NADH dehydrogenase (ubiquinone) activity"/>
    <property type="evidence" value="ECO:0007669"/>
    <property type="project" value="InterPro"/>
</dbReference>
<feature type="transmembrane region" description="Helical" evidence="5">
    <location>
        <begin position="355"/>
        <end position="378"/>
    </location>
</feature>
<comment type="subunit">
    <text evidence="5">NDH-1 is composed of 14 different subunits. Subunits NuoA, H, J, K, L, M, N constitute the membrane sector of the complex.</text>
</comment>
<dbReference type="Pfam" id="PF00361">
    <property type="entry name" value="Proton_antipo_M"/>
    <property type="match status" value="1"/>
</dbReference>
<reference evidence="8 9" key="1">
    <citation type="submission" date="2019-04" db="EMBL/GenBank/DDBJ databases">
        <title>Pedobacter sp. AR-2-6 sp. nov., isolated from Arctic soil.</title>
        <authorList>
            <person name="Dahal R.H."/>
            <person name="Kim D.-U."/>
        </authorList>
    </citation>
    <scope>NUCLEOTIDE SEQUENCE [LARGE SCALE GENOMIC DNA]</scope>
    <source>
        <strain evidence="8 9">AR-2-6</strain>
    </source>
</reference>
<dbReference type="InterPro" id="IPR001750">
    <property type="entry name" value="ND/Mrp_TM"/>
</dbReference>
<evidence type="ECO:0000256" key="6">
    <source>
        <dbReference type="RuleBase" id="RU000320"/>
    </source>
</evidence>
<feature type="transmembrane region" description="Helical" evidence="5">
    <location>
        <begin position="6"/>
        <end position="22"/>
    </location>
</feature>
<feature type="transmembrane region" description="Helical" evidence="5">
    <location>
        <begin position="313"/>
        <end position="334"/>
    </location>
</feature>